<evidence type="ECO:0000259" key="1">
    <source>
        <dbReference type="PROSITE" id="PS50225"/>
    </source>
</evidence>
<dbReference type="EnsemblMetazoa" id="CLYHEMT013520.1">
    <property type="protein sequence ID" value="CLYHEMP013520.1"/>
    <property type="gene ID" value="CLYHEMG013520"/>
</dbReference>
<dbReference type="Proteomes" id="UP000594262">
    <property type="component" value="Unplaced"/>
</dbReference>
<proteinExistence type="predicted"/>
<sequence length="486" mass="56479">MISDNENRLFLTPKKPIKEISLLPDARATGFSSITRHLKDILTPTSSQYFDEFHGSDVTLIGQNNAAISLVDQYSDGHVTRIYDYKFDDEFRKSDVIEIDNIDGLKSFDNKILLPDRTHCVLFSRNRFAVHINVMRITNGRGYLNEGTLILDECQHSPDSPIKICMSLENELVAIIQSYVGNSRTAFSYLTIDLIQVVLTPGQTVKVKFITRTRLEVYKTNKVLDCQFVCNGEKLIIITDSPSEGNFFMCFSVVPFRKIYSTKIACERLGSNSWFFYKQPGTGDQMLLTYKHHMLHIDTFFEEFSLVDDRNFIPKKKFKLSQFGVWSKLPWHYKKKQIKYPYCVNFVANHLFITNEFTSYMFNIEKECLIYSFKMPEVDGRDLFRTVDIWFNSYQILFWRKFIIVPHVNENGGYVEDMESDYYLNVYRAPIPEITLFGLCRDYVSSLFSTGAEIDELPLPKRLKNELIGFKEHYNPTPIPPEPGHG</sequence>
<organism evidence="2 3">
    <name type="scientific">Clytia hemisphaerica</name>
    <dbReference type="NCBI Taxonomy" id="252671"/>
    <lineage>
        <taxon>Eukaryota</taxon>
        <taxon>Metazoa</taxon>
        <taxon>Cnidaria</taxon>
        <taxon>Hydrozoa</taxon>
        <taxon>Hydroidolina</taxon>
        <taxon>Leptothecata</taxon>
        <taxon>Obeliida</taxon>
        <taxon>Clytiidae</taxon>
        <taxon>Clytia</taxon>
    </lineage>
</organism>
<reference evidence="2" key="1">
    <citation type="submission" date="2021-01" db="UniProtKB">
        <authorList>
            <consortium name="EnsemblMetazoa"/>
        </authorList>
    </citation>
    <scope>IDENTIFICATION</scope>
</reference>
<protein>
    <recommendedName>
        <fullName evidence="1">SOCS box domain-containing protein</fullName>
    </recommendedName>
</protein>
<dbReference type="PROSITE" id="PS50225">
    <property type="entry name" value="SOCS"/>
    <property type="match status" value="1"/>
</dbReference>
<accession>A0A7M5WUY7</accession>
<name>A0A7M5WUY7_9CNID</name>
<evidence type="ECO:0000313" key="2">
    <source>
        <dbReference type="EnsemblMetazoa" id="CLYHEMP013520.1"/>
    </source>
</evidence>
<keyword evidence="3" id="KW-1185">Reference proteome</keyword>
<dbReference type="InterPro" id="IPR001496">
    <property type="entry name" value="SOCS_box"/>
</dbReference>
<evidence type="ECO:0000313" key="3">
    <source>
        <dbReference type="Proteomes" id="UP000594262"/>
    </source>
</evidence>
<dbReference type="AlphaFoldDB" id="A0A7M5WUY7"/>
<feature type="domain" description="SOCS box" evidence="1">
    <location>
        <begin position="435"/>
        <end position="473"/>
    </location>
</feature>